<dbReference type="Gene3D" id="3.20.180.20">
    <property type="entry name" value="Dynein heavy chain, N-terminal domain 2"/>
    <property type="match status" value="1"/>
</dbReference>
<dbReference type="GO" id="GO:0036156">
    <property type="term" value="C:inner dynein arm"/>
    <property type="evidence" value="ECO:0007669"/>
    <property type="project" value="TreeGrafter"/>
</dbReference>
<protein>
    <recommendedName>
        <fullName evidence="1">Dynein heavy chain linker domain-containing protein</fullName>
    </recommendedName>
</protein>
<dbReference type="AlphaFoldDB" id="A0A3S5FDB8"/>
<dbReference type="InterPro" id="IPR013602">
    <property type="entry name" value="Dynein_heavy_linker"/>
</dbReference>
<evidence type="ECO:0000259" key="1">
    <source>
        <dbReference type="Pfam" id="PF08393"/>
    </source>
</evidence>
<evidence type="ECO:0000313" key="3">
    <source>
        <dbReference type="Proteomes" id="UP000784294"/>
    </source>
</evidence>
<dbReference type="InterPro" id="IPR026983">
    <property type="entry name" value="DHC"/>
</dbReference>
<organism evidence="2 3">
    <name type="scientific">Protopolystoma xenopodis</name>
    <dbReference type="NCBI Taxonomy" id="117903"/>
    <lineage>
        <taxon>Eukaryota</taxon>
        <taxon>Metazoa</taxon>
        <taxon>Spiralia</taxon>
        <taxon>Lophotrochozoa</taxon>
        <taxon>Platyhelminthes</taxon>
        <taxon>Monogenea</taxon>
        <taxon>Polyopisthocotylea</taxon>
        <taxon>Polystomatidea</taxon>
        <taxon>Polystomatidae</taxon>
        <taxon>Protopolystoma</taxon>
    </lineage>
</organism>
<sequence>MLIEKRFFYPRFHFLSDAEILTIISENLDPLLMQPHIPKCFEGIARLTFVRLAQQSWAGDASDIQLHKKNIEKVVNKCTEALFNDAGDSKGENLAHYILKADSHNDPCVKLSGSNYNSDHGMQPEYRNLDKGKLVVVGMEASSGEKVAFIVPIVPERSMGLVEVWLGQLEKAMHAAMFHTIREAILAFPATEAQIISGSDGISMKQTTFSLQPEQAKASPPRISVKLLDDWLVRFPGQAVCVSFQIYWTRQISFALNTFSLFDYQTSLPSSTSPTGHPLVLAMPQRFLLCSDLYQQTRSSPLAESKTSSPYFSTYIEEVTEWISTAGDLVRRVLDNSKRHAAENLIILAIHGQ</sequence>
<evidence type="ECO:0000313" key="2">
    <source>
        <dbReference type="EMBL" id="VEL17881.1"/>
    </source>
</evidence>
<gene>
    <name evidence="2" type="ORF">PXEA_LOCUS11321</name>
</gene>
<dbReference type="GO" id="GO:0060294">
    <property type="term" value="P:cilium movement involved in cell motility"/>
    <property type="evidence" value="ECO:0007669"/>
    <property type="project" value="TreeGrafter"/>
</dbReference>
<dbReference type="GO" id="GO:0097729">
    <property type="term" value="C:9+2 motile cilium"/>
    <property type="evidence" value="ECO:0007669"/>
    <property type="project" value="TreeGrafter"/>
</dbReference>
<dbReference type="Proteomes" id="UP000784294">
    <property type="component" value="Unassembled WGS sequence"/>
</dbReference>
<dbReference type="Gene3D" id="1.20.58.1120">
    <property type="match status" value="1"/>
</dbReference>
<dbReference type="InterPro" id="IPR042228">
    <property type="entry name" value="Dynein_linker_3"/>
</dbReference>
<comment type="caution">
    <text evidence="2">The sequence shown here is derived from an EMBL/GenBank/DDBJ whole genome shotgun (WGS) entry which is preliminary data.</text>
</comment>
<dbReference type="PANTHER" id="PTHR10676:SF242">
    <property type="entry name" value="DYNEIN AXONEMAL HEAVY CHAIN 3"/>
    <property type="match status" value="1"/>
</dbReference>
<proteinExistence type="predicted"/>
<keyword evidence="3" id="KW-1185">Reference proteome</keyword>
<dbReference type="Pfam" id="PF08393">
    <property type="entry name" value="DHC_N2"/>
    <property type="match status" value="1"/>
</dbReference>
<dbReference type="GO" id="GO:0008569">
    <property type="term" value="F:minus-end-directed microtubule motor activity"/>
    <property type="evidence" value="ECO:0007669"/>
    <property type="project" value="TreeGrafter"/>
</dbReference>
<accession>A0A3S5FDB8</accession>
<reference evidence="2" key="1">
    <citation type="submission" date="2018-11" db="EMBL/GenBank/DDBJ databases">
        <authorList>
            <consortium name="Pathogen Informatics"/>
        </authorList>
    </citation>
    <scope>NUCLEOTIDE SEQUENCE</scope>
</reference>
<feature type="domain" description="Dynein heavy chain linker" evidence="1">
    <location>
        <begin position="2"/>
        <end position="73"/>
    </location>
</feature>
<dbReference type="PANTHER" id="PTHR10676">
    <property type="entry name" value="DYNEIN HEAVY CHAIN FAMILY PROTEIN"/>
    <property type="match status" value="1"/>
</dbReference>
<dbReference type="GO" id="GO:0045505">
    <property type="term" value="F:dynein intermediate chain binding"/>
    <property type="evidence" value="ECO:0007669"/>
    <property type="project" value="InterPro"/>
</dbReference>
<dbReference type="GO" id="GO:0051959">
    <property type="term" value="F:dynein light intermediate chain binding"/>
    <property type="evidence" value="ECO:0007669"/>
    <property type="project" value="InterPro"/>
</dbReference>
<name>A0A3S5FDB8_9PLAT</name>
<dbReference type="EMBL" id="CAAALY010034629">
    <property type="protein sequence ID" value="VEL17881.1"/>
    <property type="molecule type" value="Genomic_DNA"/>
</dbReference>